<proteinExistence type="predicted"/>
<dbReference type="RefSeq" id="WP_002642960.1">
    <property type="nucleotide sequence ID" value="NZ_CP019448.1"/>
</dbReference>
<sequence>MMIRCIFCLLLCAVSPLAVAETHGYLGFWHNPNDPLTVPETKTTQENNNREDARAEIEQFCSKQDKSLKNGQSGCFSITPLHDTCAAVAWSRKRGLMSPDNIVISIHPKFQKVAKLASKACRKQFGWFARCEIETVYCTDKQMYE</sequence>
<dbReference type="AlphaFoldDB" id="V9HL15"/>
<dbReference type="Pfam" id="PF13827">
    <property type="entry name" value="DUF4189"/>
    <property type="match status" value="1"/>
</dbReference>
<organism evidence="3 4">
    <name type="scientific">Simonsiella muelleri ATCC 29453</name>
    <dbReference type="NCBI Taxonomy" id="641147"/>
    <lineage>
        <taxon>Bacteria</taxon>
        <taxon>Pseudomonadati</taxon>
        <taxon>Pseudomonadota</taxon>
        <taxon>Betaproteobacteria</taxon>
        <taxon>Neisseriales</taxon>
        <taxon>Neisseriaceae</taxon>
        <taxon>Simonsiella</taxon>
    </lineage>
</organism>
<protein>
    <recommendedName>
        <fullName evidence="2">DUF4189 domain-containing protein</fullName>
    </recommendedName>
</protein>
<dbReference type="InterPro" id="IPR025240">
    <property type="entry name" value="DUF4189"/>
</dbReference>
<dbReference type="OrthoDB" id="8613649at2"/>
<reference evidence="3 4" key="2">
    <citation type="submission" date="2011-10" db="EMBL/GenBank/DDBJ databases">
        <title>The Genome Sequence of Simonsiella muelleri ATCC 29453.</title>
        <authorList>
            <consortium name="The Broad Institute Genome Sequencing Platform"/>
            <consortium name="The Broad Institute Genome Sequencing Center for Infectious Disease"/>
            <person name="Earl A."/>
            <person name="Ward D."/>
            <person name="Feldgarden M."/>
            <person name="Gevers D."/>
            <person name="Izard J."/>
            <person name="Baranova O.V."/>
            <person name="Blanton J.M."/>
            <person name="Tanner A.C."/>
            <person name="Dewhirst F."/>
            <person name="Young S.K."/>
            <person name="Zeng Q."/>
            <person name="Gargeya S."/>
            <person name="Fitzgerald M."/>
            <person name="Haas B."/>
            <person name="Abouelleil A."/>
            <person name="Alvarado L."/>
            <person name="Arachchi H.M."/>
            <person name="Berlin A."/>
            <person name="Brown A."/>
            <person name="Chapman S.B."/>
            <person name="Chen Z."/>
            <person name="Dunbar C."/>
            <person name="Freedman E."/>
            <person name="Gearin G."/>
            <person name="Goldberg J."/>
            <person name="Griggs A."/>
            <person name="Gujja S."/>
            <person name="Heiman D."/>
            <person name="Howarth C."/>
            <person name="Larson L."/>
            <person name="Lui A."/>
            <person name="MacDonald P.J.P."/>
            <person name="Montmayeur A."/>
            <person name="Murphy C."/>
            <person name="Neiman D."/>
            <person name="Pearson M."/>
            <person name="Priest M."/>
            <person name="Roberts A."/>
            <person name="Saif S."/>
            <person name="Shea T."/>
            <person name="Shenoy N."/>
            <person name="Sisk P."/>
            <person name="Stolte C."/>
            <person name="Sykes S."/>
            <person name="Wortman J."/>
            <person name="Nusbaum C."/>
            <person name="Birren B."/>
        </authorList>
    </citation>
    <scope>NUCLEOTIDE SEQUENCE [LARGE SCALE GENOMIC DNA]</scope>
    <source>
        <strain evidence="3 4">ATCC 29453</strain>
    </source>
</reference>
<accession>V9HL15</accession>
<comment type="caution">
    <text evidence="3">The sequence shown here is derived from an EMBL/GenBank/DDBJ whole genome shotgun (WGS) entry which is preliminary data.</text>
</comment>
<evidence type="ECO:0000313" key="3">
    <source>
        <dbReference type="EMBL" id="EFG30015.2"/>
    </source>
</evidence>
<feature type="chain" id="PRO_5004777046" description="DUF4189 domain-containing protein" evidence="1">
    <location>
        <begin position="21"/>
        <end position="145"/>
    </location>
</feature>
<feature type="domain" description="DUF4189" evidence="2">
    <location>
        <begin position="44"/>
        <end position="138"/>
    </location>
</feature>
<dbReference type="HOGENOM" id="CLU_1641915_0_0_4"/>
<keyword evidence="1" id="KW-0732">Signal</keyword>
<evidence type="ECO:0000256" key="1">
    <source>
        <dbReference type="SAM" id="SignalP"/>
    </source>
</evidence>
<evidence type="ECO:0000313" key="4">
    <source>
        <dbReference type="Proteomes" id="UP000017813"/>
    </source>
</evidence>
<feature type="signal peptide" evidence="1">
    <location>
        <begin position="1"/>
        <end position="20"/>
    </location>
</feature>
<dbReference type="EMBL" id="ADCY02000061">
    <property type="protein sequence ID" value="EFG30015.2"/>
    <property type="molecule type" value="Genomic_DNA"/>
</dbReference>
<name>V9HL15_9NEIS</name>
<keyword evidence="4" id="KW-1185">Reference proteome</keyword>
<dbReference type="Proteomes" id="UP000017813">
    <property type="component" value="Unassembled WGS sequence"/>
</dbReference>
<evidence type="ECO:0000259" key="2">
    <source>
        <dbReference type="Pfam" id="PF13827"/>
    </source>
</evidence>
<dbReference type="eggNOG" id="ENOG50332TB">
    <property type="taxonomic scope" value="Bacteria"/>
</dbReference>
<gene>
    <name evidence="3" type="ORF">HMPREF9021_02154</name>
</gene>
<reference evidence="3 4" key="1">
    <citation type="submission" date="2010-03" db="EMBL/GenBank/DDBJ databases">
        <authorList>
            <consortium name="The Broad Institute Genome Sequencing Platform"/>
            <person name="Ward D."/>
            <person name="Earl A."/>
            <person name="Feldgarden M."/>
            <person name="Gevers D."/>
            <person name="Young S."/>
            <person name="Zeng Q."/>
            <person name="Koehrsen M."/>
            <person name="Alvarado L."/>
            <person name="Berlin A.M."/>
            <person name="Borenstein D."/>
            <person name="Chapman S.B."/>
            <person name="Chen Z."/>
            <person name="Engels R."/>
            <person name="Freedman E."/>
            <person name="Gellesch M."/>
            <person name="Goldberg J."/>
            <person name="Griggs A."/>
            <person name="Gujja S."/>
            <person name="Heilman E.R."/>
            <person name="Heiman D.I."/>
            <person name="Hepburn T.A."/>
            <person name="Howarth C."/>
            <person name="Jen D."/>
            <person name="Larson L."/>
            <person name="Mehta T."/>
            <person name="Park D."/>
            <person name="Pearson M."/>
            <person name="Richards J."/>
            <person name="Roberts A."/>
            <person name="Saif S."/>
            <person name="Shea T.D."/>
            <person name="Shenoy N."/>
            <person name="Sisk P."/>
            <person name="Stolte C."/>
            <person name="Sykes S.N."/>
            <person name="Walk T."/>
            <person name="White J."/>
            <person name="Yandava C."/>
            <person name="Izard J."/>
            <person name="Baranova O.V."/>
            <person name="Blanton J.M."/>
            <person name="Tanner A.C."/>
            <person name="Dewhirst F."/>
            <person name="Haas B."/>
            <person name="Nusbaum C."/>
            <person name="Birren B."/>
        </authorList>
    </citation>
    <scope>NUCLEOTIDE SEQUENCE [LARGE SCALE GENOMIC DNA]</scope>
    <source>
        <strain evidence="3 4">ATCC 29453</strain>
    </source>
</reference>